<dbReference type="EMBL" id="JAYMYS010000004">
    <property type="protein sequence ID" value="KAK7395760.1"/>
    <property type="molecule type" value="Genomic_DNA"/>
</dbReference>
<evidence type="ECO:0000313" key="1">
    <source>
        <dbReference type="EMBL" id="KAK7395760.1"/>
    </source>
</evidence>
<dbReference type="Proteomes" id="UP001386955">
    <property type="component" value="Unassembled WGS sequence"/>
</dbReference>
<comment type="caution">
    <text evidence="1">The sequence shown here is derived from an EMBL/GenBank/DDBJ whole genome shotgun (WGS) entry which is preliminary data.</text>
</comment>
<reference evidence="1 2" key="1">
    <citation type="submission" date="2024-01" db="EMBL/GenBank/DDBJ databases">
        <title>The genomes of 5 underutilized Papilionoideae crops provide insights into root nodulation and disease resistanc.</title>
        <authorList>
            <person name="Jiang F."/>
        </authorList>
    </citation>
    <scope>NUCLEOTIDE SEQUENCE [LARGE SCALE GENOMIC DNA]</scope>
    <source>
        <strain evidence="1">DUOXIRENSHENG_FW03</strain>
        <tissue evidence="1">Leaves</tissue>
    </source>
</reference>
<sequence length="86" mass="9967">MDEGSQYSAKEFSNLWLTRTRHTIGCHLAVHDWRLREAQIVLLVDGADVLERALCGWDKIAPFKRCWSGHLVARTWGRFLDNLESL</sequence>
<evidence type="ECO:0000313" key="2">
    <source>
        <dbReference type="Proteomes" id="UP001386955"/>
    </source>
</evidence>
<keyword evidence="2" id="KW-1185">Reference proteome</keyword>
<accession>A0AAN9XKE0</accession>
<gene>
    <name evidence="1" type="ORF">VNO78_16329</name>
</gene>
<name>A0AAN9XKE0_PSOTE</name>
<proteinExistence type="predicted"/>
<organism evidence="1 2">
    <name type="scientific">Psophocarpus tetragonolobus</name>
    <name type="common">Winged bean</name>
    <name type="synonym">Dolichos tetragonolobus</name>
    <dbReference type="NCBI Taxonomy" id="3891"/>
    <lineage>
        <taxon>Eukaryota</taxon>
        <taxon>Viridiplantae</taxon>
        <taxon>Streptophyta</taxon>
        <taxon>Embryophyta</taxon>
        <taxon>Tracheophyta</taxon>
        <taxon>Spermatophyta</taxon>
        <taxon>Magnoliopsida</taxon>
        <taxon>eudicotyledons</taxon>
        <taxon>Gunneridae</taxon>
        <taxon>Pentapetalae</taxon>
        <taxon>rosids</taxon>
        <taxon>fabids</taxon>
        <taxon>Fabales</taxon>
        <taxon>Fabaceae</taxon>
        <taxon>Papilionoideae</taxon>
        <taxon>50 kb inversion clade</taxon>
        <taxon>NPAAA clade</taxon>
        <taxon>indigoferoid/millettioid clade</taxon>
        <taxon>Phaseoleae</taxon>
        <taxon>Psophocarpus</taxon>
    </lineage>
</organism>
<protein>
    <submittedName>
        <fullName evidence="1">Uncharacterized protein</fullName>
    </submittedName>
</protein>
<dbReference type="AlphaFoldDB" id="A0AAN9XKE0"/>